<dbReference type="Pfam" id="PF00106">
    <property type="entry name" value="adh_short"/>
    <property type="match status" value="1"/>
</dbReference>
<organism evidence="3 4">
    <name type="scientific">Stenotrophomonas beteli</name>
    <dbReference type="NCBI Taxonomy" id="3384461"/>
    <lineage>
        <taxon>Bacteria</taxon>
        <taxon>Pseudomonadati</taxon>
        <taxon>Pseudomonadota</taxon>
        <taxon>Gammaproteobacteria</taxon>
        <taxon>Lysobacterales</taxon>
        <taxon>Lysobacteraceae</taxon>
        <taxon>Stenotrophomonas</taxon>
        <taxon>Stenotrophomonas maltophilia group</taxon>
    </lineage>
</organism>
<comment type="caution">
    <text evidence="3">The sequence shown here is derived from an EMBL/GenBank/DDBJ whole genome shotgun (WGS) entry which is preliminary data.</text>
</comment>
<dbReference type="Proteomes" id="UP000051757">
    <property type="component" value="Unassembled WGS sequence"/>
</dbReference>
<dbReference type="CDD" id="cd05233">
    <property type="entry name" value="SDR_c"/>
    <property type="match status" value="1"/>
</dbReference>
<dbReference type="EMBL" id="LLXV01000029">
    <property type="protein sequence ID" value="KRG50970.1"/>
    <property type="molecule type" value="Genomic_DNA"/>
</dbReference>
<keyword evidence="2" id="KW-0560">Oxidoreductase</keyword>
<gene>
    <name evidence="3" type="ORF">ARC23_10575</name>
</gene>
<evidence type="ECO:0000256" key="2">
    <source>
        <dbReference type="ARBA" id="ARBA00023002"/>
    </source>
</evidence>
<reference evidence="3 4" key="1">
    <citation type="journal article" date="2016" name="Front. Microbiol.">
        <title>Genome Sequence of Type Strains of Genus Stenotrophomonas.</title>
        <authorList>
            <person name="Patil P.P."/>
            <person name="Midha S."/>
            <person name="Kumar S."/>
            <person name="Patil P.B."/>
        </authorList>
    </citation>
    <scope>NUCLEOTIDE SEQUENCE [LARGE SCALE GENOMIC DNA]</scope>
    <source>
        <strain evidence="3 4">LMG 978</strain>
    </source>
</reference>
<protein>
    <submittedName>
        <fullName evidence="3">Dehydrogenase</fullName>
    </submittedName>
</protein>
<proteinExistence type="inferred from homology"/>
<sequence>MNLMVIGASRGLGRAFVEGLCSPGDTVIGVSRSRPRDLHCPDGITLQWIEADLAQPTTAAGQIAAQAPADLDVLIHNLGIWEEKAFSDDYAFLDESDAALTQLVDVNITATLLLLQRLLPRVLNAPRPQLVLTGSTSALPRSGRPEVAFGASKFALNGIADALREGFRDRRLAVTSLQLGYLNTDDALSVPVADAAARGEGGLVPVHDVVAMVRALLHLSPSGFVRELVLPAIADPRY</sequence>
<dbReference type="SUPFAM" id="SSF51735">
    <property type="entry name" value="NAD(P)-binding Rossmann-fold domains"/>
    <property type="match status" value="1"/>
</dbReference>
<keyword evidence="4" id="KW-1185">Reference proteome</keyword>
<evidence type="ECO:0000313" key="4">
    <source>
        <dbReference type="Proteomes" id="UP000051757"/>
    </source>
</evidence>
<dbReference type="OrthoDB" id="9808814at2"/>
<name>A0A0R0BA80_9GAMM</name>
<dbReference type="PANTHER" id="PTHR44196:SF1">
    <property type="entry name" value="DEHYDROGENASE_REDUCTASE SDR FAMILY MEMBER 7B"/>
    <property type="match status" value="1"/>
</dbReference>
<evidence type="ECO:0000313" key="3">
    <source>
        <dbReference type="EMBL" id="KRG50970.1"/>
    </source>
</evidence>
<dbReference type="Gene3D" id="3.40.50.720">
    <property type="entry name" value="NAD(P)-binding Rossmann-like Domain"/>
    <property type="match status" value="1"/>
</dbReference>
<dbReference type="InterPro" id="IPR002347">
    <property type="entry name" value="SDR_fam"/>
</dbReference>
<evidence type="ECO:0000256" key="1">
    <source>
        <dbReference type="ARBA" id="ARBA00006484"/>
    </source>
</evidence>
<comment type="similarity">
    <text evidence="1">Belongs to the short-chain dehydrogenases/reductases (SDR) family.</text>
</comment>
<dbReference type="AlphaFoldDB" id="A0A0R0BA80"/>
<dbReference type="InterPro" id="IPR036291">
    <property type="entry name" value="NAD(P)-bd_dom_sf"/>
</dbReference>
<accession>A0A0R0BA80</accession>
<dbReference type="GO" id="GO:0016020">
    <property type="term" value="C:membrane"/>
    <property type="evidence" value="ECO:0007669"/>
    <property type="project" value="TreeGrafter"/>
</dbReference>
<dbReference type="PRINTS" id="PR00081">
    <property type="entry name" value="GDHRDH"/>
</dbReference>
<dbReference type="GO" id="GO:0016491">
    <property type="term" value="F:oxidoreductase activity"/>
    <property type="evidence" value="ECO:0007669"/>
    <property type="project" value="UniProtKB-KW"/>
</dbReference>
<dbReference type="PANTHER" id="PTHR44196">
    <property type="entry name" value="DEHYDROGENASE/REDUCTASE SDR FAMILY MEMBER 7B"/>
    <property type="match status" value="1"/>
</dbReference>